<dbReference type="Pfam" id="PF02826">
    <property type="entry name" value="2-Hacid_dh_C"/>
    <property type="match status" value="1"/>
</dbReference>
<dbReference type="PANTHER" id="PTHR10996:SF178">
    <property type="entry name" value="2-HYDROXYACID DEHYDROGENASE YGL185C-RELATED"/>
    <property type="match status" value="1"/>
</dbReference>
<evidence type="ECO:0000313" key="9">
    <source>
        <dbReference type="Proteomes" id="UP000255265"/>
    </source>
</evidence>
<dbReference type="GO" id="GO:0016618">
    <property type="term" value="F:hydroxypyruvate reductase [NAD(P)H] activity"/>
    <property type="evidence" value="ECO:0007669"/>
    <property type="project" value="TreeGrafter"/>
</dbReference>
<dbReference type="GO" id="GO:0030267">
    <property type="term" value="F:glyoxylate reductase (NADPH) activity"/>
    <property type="evidence" value="ECO:0007669"/>
    <property type="project" value="TreeGrafter"/>
</dbReference>
<reference evidence="8 9" key="1">
    <citation type="submission" date="2018-07" db="EMBL/GenBank/DDBJ databases">
        <title>Genomic Encyclopedia of Type Strains, Phase IV (KMG-IV): sequencing the most valuable type-strain genomes for metagenomic binning, comparative biology and taxonomic classification.</title>
        <authorList>
            <person name="Goeker M."/>
        </authorList>
    </citation>
    <scope>NUCLEOTIDE SEQUENCE [LARGE SCALE GENOMIC DNA]</scope>
    <source>
        <strain evidence="8 9">DSM 21352</strain>
    </source>
</reference>
<protein>
    <recommendedName>
        <fullName evidence="10">Lactate dehydrogenase-like 2-hydroxyacid dehydrogenase</fullName>
    </recommendedName>
</protein>
<dbReference type="InterPro" id="IPR006140">
    <property type="entry name" value="D-isomer_DH_NAD-bd"/>
</dbReference>
<evidence type="ECO:0000256" key="1">
    <source>
        <dbReference type="ARBA" id="ARBA00022857"/>
    </source>
</evidence>
<organism evidence="8 9">
    <name type="scientific">Pseudacidovorax intermedius</name>
    <dbReference type="NCBI Taxonomy" id="433924"/>
    <lineage>
        <taxon>Bacteria</taxon>
        <taxon>Pseudomonadati</taxon>
        <taxon>Pseudomonadota</taxon>
        <taxon>Betaproteobacteria</taxon>
        <taxon>Burkholderiales</taxon>
        <taxon>Comamonadaceae</taxon>
        <taxon>Pseudacidovorax</taxon>
    </lineage>
</organism>
<dbReference type="SUPFAM" id="SSF51735">
    <property type="entry name" value="NAD(P)-binding Rossmann-fold domains"/>
    <property type="match status" value="1"/>
</dbReference>
<gene>
    <name evidence="8" type="ORF">DFR41_1148</name>
</gene>
<sequence length="336" mass="35317">MSGGPSTADVARTEAQRSGAPSPDAPLLLLSAQLPPPLKAVLQDRHACVAAPTRDQMLATARAHADRIEMVVTTATDGADAALIEALPKLRAICSLGVGLDALDLQAAKARAVAVSYTPDVLNDCVADLAVGLLIDAARGMGRAERLVRRGDWPRIGPGALGTRVSGRKLGILGLGRIGQTIARRFAGFDMDIRYHTRTPREGVAWTHEPSLVELARWADFLIVACAGGEATRHLVDARVLDALGPQGIVVNIARGSVIDEAALVLALQQGRLGGAALDVFDQEPQVPAALMEMDNVVLLPHIGSATAQTRRAMGDLVLANVEEFLGAGRLRTPAY</sequence>
<evidence type="ECO:0000256" key="5">
    <source>
        <dbReference type="SAM" id="MobiDB-lite"/>
    </source>
</evidence>
<dbReference type="RefSeq" id="WP_114804597.1">
    <property type="nucleotide sequence ID" value="NZ_QQAV01000014.1"/>
</dbReference>
<keyword evidence="1" id="KW-0521">NADP</keyword>
<dbReference type="InterPro" id="IPR006139">
    <property type="entry name" value="D-isomer_2_OHA_DH_cat_dom"/>
</dbReference>
<evidence type="ECO:0000313" key="8">
    <source>
        <dbReference type="EMBL" id="RDI18561.1"/>
    </source>
</evidence>
<feature type="domain" description="D-isomer specific 2-hydroxyacid dehydrogenase catalytic" evidence="6">
    <location>
        <begin position="35"/>
        <end position="333"/>
    </location>
</feature>
<dbReference type="GO" id="GO:0051287">
    <property type="term" value="F:NAD binding"/>
    <property type="evidence" value="ECO:0007669"/>
    <property type="project" value="InterPro"/>
</dbReference>
<keyword evidence="2 4" id="KW-0560">Oxidoreductase</keyword>
<dbReference type="InterPro" id="IPR029752">
    <property type="entry name" value="D-isomer_DH_CS1"/>
</dbReference>
<dbReference type="InterPro" id="IPR036291">
    <property type="entry name" value="NAD(P)-bd_dom_sf"/>
</dbReference>
<evidence type="ECO:0008006" key="10">
    <source>
        <dbReference type="Google" id="ProtNLM"/>
    </source>
</evidence>
<dbReference type="FunFam" id="3.40.50.720:FF:000213">
    <property type="entry name" value="Putative 2-hydroxyacid dehydrogenase"/>
    <property type="match status" value="1"/>
</dbReference>
<dbReference type="PANTHER" id="PTHR10996">
    <property type="entry name" value="2-HYDROXYACID DEHYDROGENASE-RELATED"/>
    <property type="match status" value="1"/>
</dbReference>
<keyword evidence="9" id="KW-1185">Reference proteome</keyword>
<proteinExistence type="inferred from homology"/>
<keyword evidence="3" id="KW-0520">NAD</keyword>
<dbReference type="STRING" id="433924.NS331_21210"/>
<dbReference type="Proteomes" id="UP000255265">
    <property type="component" value="Unassembled WGS sequence"/>
</dbReference>
<evidence type="ECO:0000256" key="4">
    <source>
        <dbReference type="RuleBase" id="RU003719"/>
    </source>
</evidence>
<comment type="caution">
    <text evidence="8">The sequence shown here is derived from an EMBL/GenBank/DDBJ whole genome shotgun (WGS) entry which is preliminary data.</text>
</comment>
<evidence type="ECO:0000256" key="2">
    <source>
        <dbReference type="ARBA" id="ARBA00023002"/>
    </source>
</evidence>
<evidence type="ECO:0000259" key="7">
    <source>
        <dbReference type="Pfam" id="PF02826"/>
    </source>
</evidence>
<dbReference type="GO" id="GO:0005829">
    <property type="term" value="C:cytosol"/>
    <property type="evidence" value="ECO:0007669"/>
    <property type="project" value="TreeGrafter"/>
</dbReference>
<dbReference type="AlphaFoldDB" id="A0A370F7L7"/>
<accession>A0A370F7L7</accession>
<dbReference type="CDD" id="cd12156">
    <property type="entry name" value="HPPR"/>
    <property type="match status" value="1"/>
</dbReference>
<evidence type="ECO:0000256" key="3">
    <source>
        <dbReference type="ARBA" id="ARBA00023027"/>
    </source>
</evidence>
<comment type="similarity">
    <text evidence="4">Belongs to the D-isomer specific 2-hydroxyacid dehydrogenase family.</text>
</comment>
<dbReference type="EMBL" id="QQAV01000014">
    <property type="protein sequence ID" value="RDI18561.1"/>
    <property type="molecule type" value="Genomic_DNA"/>
</dbReference>
<feature type="domain" description="D-isomer specific 2-hydroxyacid dehydrogenase NAD-binding" evidence="7">
    <location>
        <begin position="131"/>
        <end position="304"/>
    </location>
</feature>
<dbReference type="SUPFAM" id="SSF52283">
    <property type="entry name" value="Formate/glycerate dehydrogenase catalytic domain-like"/>
    <property type="match status" value="1"/>
</dbReference>
<dbReference type="PROSITE" id="PS00065">
    <property type="entry name" value="D_2_HYDROXYACID_DH_1"/>
    <property type="match status" value="1"/>
</dbReference>
<dbReference type="Gene3D" id="3.40.50.720">
    <property type="entry name" value="NAD(P)-binding Rossmann-like Domain"/>
    <property type="match status" value="2"/>
</dbReference>
<dbReference type="OrthoDB" id="9805416at2"/>
<evidence type="ECO:0000259" key="6">
    <source>
        <dbReference type="Pfam" id="PF00389"/>
    </source>
</evidence>
<dbReference type="Pfam" id="PF00389">
    <property type="entry name" value="2-Hacid_dh"/>
    <property type="match status" value="1"/>
</dbReference>
<name>A0A370F7L7_9BURK</name>
<dbReference type="InterPro" id="IPR050223">
    <property type="entry name" value="D-isomer_2-hydroxyacid_DH"/>
</dbReference>
<feature type="region of interest" description="Disordered" evidence="5">
    <location>
        <begin position="1"/>
        <end position="24"/>
    </location>
</feature>